<dbReference type="HOGENOM" id="CLU_191960_2_1_9"/>
<dbReference type="Proteomes" id="UP000001401">
    <property type="component" value="Chromosome"/>
</dbReference>
<dbReference type="AlphaFoldDB" id="E6TYZ1"/>
<comment type="induction">
    <text evidence="4">Expressed only in the forespore compartment of sporulating cells.</text>
</comment>
<evidence type="ECO:0000313" key="6">
    <source>
        <dbReference type="Proteomes" id="UP000001401"/>
    </source>
</evidence>
<comment type="subcellular location">
    <subcellularLocation>
        <location evidence="1 4">Spore core</location>
    </subcellularLocation>
</comment>
<dbReference type="KEGG" id="bco:Bcell_4207"/>
<dbReference type="GO" id="GO:0030436">
    <property type="term" value="P:asexual sporulation"/>
    <property type="evidence" value="ECO:0007669"/>
    <property type="project" value="UniProtKB-UniRule"/>
</dbReference>
<sequence length="59" mass="6859">MHTQRAKEIAQSPDMKNVTYNGEQIYIQHVNDENDTARIFPINDSQNEKEVLVANLKEE</sequence>
<accession>E6TYZ1</accession>
<dbReference type="NCBIfam" id="TIGR02861">
    <property type="entry name" value="SASP_H"/>
    <property type="match status" value="1"/>
</dbReference>
<dbReference type="eggNOG" id="ENOG5033AUF">
    <property type="taxonomic scope" value="Bacteria"/>
</dbReference>
<organism evidence="5 6">
    <name type="scientific">Evansella cellulosilytica (strain ATCC 21833 / DSM 2522 / FERM P-1141 / JCM 9156 / N-4)</name>
    <name type="common">Bacillus cellulosilyticus</name>
    <dbReference type="NCBI Taxonomy" id="649639"/>
    <lineage>
        <taxon>Bacteria</taxon>
        <taxon>Bacillati</taxon>
        <taxon>Bacillota</taxon>
        <taxon>Bacilli</taxon>
        <taxon>Bacillales</taxon>
        <taxon>Bacillaceae</taxon>
        <taxon>Evansella</taxon>
    </lineage>
</organism>
<dbReference type="STRING" id="649639.Bcell_4207"/>
<protein>
    <recommendedName>
        <fullName evidence="4">Small, acid-soluble spore protein H</fullName>
        <shortName evidence="4">SASP H</shortName>
    </recommendedName>
</protein>
<gene>
    <name evidence="4" type="primary">sspH</name>
    <name evidence="5" type="ordered locus">Bcell_4207</name>
</gene>
<dbReference type="Pfam" id="PF08141">
    <property type="entry name" value="SspH"/>
    <property type="match status" value="1"/>
</dbReference>
<dbReference type="OrthoDB" id="1683648at2"/>
<name>E6TYZ1_EVAC2</name>
<dbReference type="GO" id="GO:0030435">
    <property type="term" value="P:sporulation resulting in formation of a cellular spore"/>
    <property type="evidence" value="ECO:0007669"/>
    <property type="project" value="UniProtKB-KW"/>
</dbReference>
<proteinExistence type="evidence at transcript level"/>
<evidence type="ECO:0000256" key="2">
    <source>
        <dbReference type="ARBA" id="ARBA00006573"/>
    </source>
</evidence>
<evidence type="ECO:0000256" key="3">
    <source>
        <dbReference type="ARBA" id="ARBA00022969"/>
    </source>
</evidence>
<evidence type="ECO:0000256" key="4">
    <source>
        <dbReference type="HAMAP-Rule" id="MF_00667"/>
    </source>
</evidence>
<dbReference type="EMBL" id="CP002394">
    <property type="protein sequence ID" value="ADU32434.1"/>
    <property type="molecule type" value="Genomic_DNA"/>
</dbReference>
<dbReference type="RefSeq" id="WP_013490760.1">
    <property type="nucleotide sequence ID" value="NC_014829.1"/>
</dbReference>
<comment type="similarity">
    <text evidence="2 4">Belongs to the SspH family.</text>
</comment>
<reference evidence="5" key="1">
    <citation type="submission" date="2010-12" db="EMBL/GenBank/DDBJ databases">
        <title>Complete sequence of Bacillus cellulosilyticus DSM 2522.</title>
        <authorList>
            <consortium name="US DOE Joint Genome Institute"/>
            <person name="Lucas S."/>
            <person name="Copeland A."/>
            <person name="Lapidus A."/>
            <person name="Cheng J.-F."/>
            <person name="Bruce D."/>
            <person name="Goodwin L."/>
            <person name="Pitluck S."/>
            <person name="Chertkov O."/>
            <person name="Detter J.C."/>
            <person name="Han C."/>
            <person name="Tapia R."/>
            <person name="Land M."/>
            <person name="Hauser L."/>
            <person name="Jeffries C."/>
            <person name="Kyrpides N."/>
            <person name="Ivanova N."/>
            <person name="Mikhailova N."/>
            <person name="Brumm P."/>
            <person name="Mead D."/>
            <person name="Woyke T."/>
        </authorList>
    </citation>
    <scope>NUCLEOTIDE SEQUENCE [LARGE SCALE GENOMIC DNA]</scope>
    <source>
        <strain evidence="5">DSM 2522</strain>
    </source>
</reference>
<keyword evidence="6" id="KW-1185">Reference proteome</keyword>
<evidence type="ECO:0000313" key="5">
    <source>
        <dbReference type="EMBL" id="ADU32434.1"/>
    </source>
</evidence>
<keyword evidence="3 4" id="KW-0749">Sporulation</keyword>
<dbReference type="GO" id="GO:0042601">
    <property type="term" value="C:endospore-forming forespore"/>
    <property type="evidence" value="ECO:0007669"/>
    <property type="project" value="InterPro"/>
</dbReference>
<dbReference type="HAMAP" id="MF_00667">
    <property type="entry name" value="SspH"/>
    <property type="match status" value="1"/>
</dbReference>
<dbReference type="InterPro" id="IPR012610">
    <property type="entry name" value="SASP_SspH"/>
</dbReference>
<evidence type="ECO:0000256" key="1">
    <source>
        <dbReference type="ARBA" id="ARBA00004288"/>
    </source>
</evidence>